<accession>A0A7H8QID2</accession>
<dbReference type="EMBL" id="CP055898">
    <property type="protein sequence ID" value="QKX53195.1"/>
    <property type="molecule type" value="Genomic_DNA"/>
</dbReference>
<dbReference type="Proteomes" id="UP000509510">
    <property type="component" value="Chromosome I"/>
</dbReference>
<keyword evidence="2" id="KW-1185">Reference proteome</keyword>
<organism evidence="1 2">
    <name type="scientific">Talaromyces rugulosus</name>
    <name type="common">Penicillium rugulosum</name>
    <dbReference type="NCBI Taxonomy" id="121627"/>
    <lineage>
        <taxon>Eukaryota</taxon>
        <taxon>Fungi</taxon>
        <taxon>Dikarya</taxon>
        <taxon>Ascomycota</taxon>
        <taxon>Pezizomycotina</taxon>
        <taxon>Eurotiomycetes</taxon>
        <taxon>Eurotiomycetidae</taxon>
        <taxon>Eurotiales</taxon>
        <taxon>Trichocomaceae</taxon>
        <taxon>Talaromyces</taxon>
        <taxon>Talaromyces sect. Islandici</taxon>
    </lineage>
</organism>
<dbReference type="RefSeq" id="XP_035339374.1">
    <property type="nucleotide sequence ID" value="XM_035483481.1"/>
</dbReference>
<name>A0A7H8QID2_TALRU</name>
<proteinExistence type="predicted"/>
<dbReference type="KEGG" id="trg:TRUGW13939_00271"/>
<dbReference type="GeneID" id="55987786"/>
<gene>
    <name evidence="1" type="ORF">TRUGW13939_00271</name>
</gene>
<dbReference type="OrthoDB" id="2588098at2759"/>
<reference evidence="2" key="1">
    <citation type="submission" date="2020-06" db="EMBL/GenBank/DDBJ databases">
        <title>A chromosome-scale genome assembly of Talaromyces rugulosus W13939.</title>
        <authorList>
            <person name="Wang B."/>
            <person name="Guo L."/>
            <person name="Ye K."/>
            <person name="Wang L."/>
        </authorList>
    </citation>
    <scope>NUCLEOTIDE SEQUENCE [LARGE SCALE GENOMIC DNA]</scope>
    <source>
        <strain evidence="2">W13939</strain>
    </source>
</reference>
<evidence type="ECO:0000313" key="2">
    <source>
        <dbReference type="Proteomes" id="UP000509510"/>
    </source>
</evidence>
<evidence type="ECO:0000313" key="1">
    <source>
        <dbReference type="EMBL" id="QKX53195.1"/>
    </source>
</evidence>
<protein>
    <submittedName>
        <fullName evidence="1">Uncharacterized protein</fullName>
    </submittedName>
</protein>
<dbReference type="AlphaFoldDB" id="A0A7H8QID2"/>
<sequence length="275" mass="31555">MATCTRISAPGLHPDIWCALRGIEISLFCDVRYDLPESFKRDNYALIDKILRRRNGRRHLGPLLSAENLNKSPLLVDKYAKMETAPELWISTLKENAESYFDRRVMSRLVDELHWACKVVPFGEFIPDPRVWILRNLSTMEYVRCCRDAGGGGKVLRGEKPSQLTVEDVIFWRIQCSDAPTGYYGQEYSITTPRQGSWSGHCLDIVLLDDVAGELLTSEETSAAIIWKDVTEEVLLDMQHLSTAISRYKARVNEYRGLWYALKSDMGRFMKHKNS</sequence>